<dbReference type="GO" id="GO:0009253">
    <property type="term" value="P:peptidoglycan catabolic process"/>
    <property type="evidence" value="ECO:0007669"/>
    <property type="project" value="TreeGrafter"/>
</dbReference>
<evidence type="ECO:0000259" key="2">
    <source>
        <dbReference type="Pfam" id="PF01471"/>
    </source>
</evidence>
<dbReference type="InterPro" id="IPR002477">
    <property type="entry name" value="Peptidoglycan-bd-like"/>
</dbReference>
<dbReference type="PANTHER" id="PTHR30163">
    <property type="entry name" value="MEMBRANE-BOUND LYTIC MUREIN TRANSGLYCOSYLASE B"/>
    <property type="match status" value="1"/>
</dbReference>
<dbReference type="InterPro" id="IPR011970">
    <property type="entry name" value="MltB_2"/>
</dbReference>
<dbReference type="AlphaFoldDB" id="A0A1Y5S010"/>
<dbReference type="EC" id="4.2.2.-" evidence="4"/>
<dbReference type="Gene3D" id="1.10.8.350">
    <property type="entry name" value="Bacterial muramidase"/>
    <property type="match status" value="1"/>
</dbReference>
<keyword evidence="4" id="KW-0456">Lyase</keyword>
<dbReference type="SUPFAM" id="SSF53955">
    <property type="entry name" value="Lysozyme-like"/>
    <property type="match status" value="1"/>
</dbReference>
<dbReference type="GO" id="GO:0008933">
    <property type="term" value="F:peptidoglycan lytic transglycosylase activity"/>
    <property type="evidence" value="ECO:0007669"/>
    <property type="project" value="TreeGrafter"/>
</dbReference>
<feature type="chain" id="PRO_5013323176" evidence="1">
    <location>
        <begin position="18"/>
        <end position="386"/>
    </location>
</feature>
<dbReference type="InterPro" id="IPR031304">
    <property type="entry name" value="SLT_2"/>
</dbReference>
<dbReference type="RefSeq" id="WP_085863758.1">
    <property type="nucleotide sequence ID" value="NZ_FWFT01000002.1"/>
</dbReference>
<dbReference type="NCBIfam" id="TIGR02283">
    <property type="entry name" value="MltB_2"/>
    <property type="match status" value="1"/>
</dbReference>
<evidence type="ECO:0000313" key="4">
    <source>
        <dbReference type="EMBL" id="SLN29553.1"/>
    </source>
</evidence>
<dbReference type="Pfam" id="PF01471">
    <property type="entry name" value="PG_binding_1"/>
    <property type="match status" value="1"/>
</dbReference>
<name>A0A1Y5S010_9RHOB</name>
<feature type="domain" description="Peptidoglycan binding-like" evidence="2">
    <location>
        <begin position="330"/>
        <end position="386"/>
    </location>
</feature>
<protein>
    <submittedName>
        <fullName evidence="4">Membrane-bound lytic murein transglycosylase B</fullName>
        <ecNumber evidence="4">4.2.2.-</ecNumber>
    </submittedName>
</protein>
<feature type="domain" description="Transglycosylase SLT" evidence="3">
    <location>
        <begin position="27"/>
        <end position="311"/>
    </location>
</feature>
<gene>
    <name evidence="4" type="primary">mltB_2</name>
    <name evidence="4" type="ORF">PSJ8397_01299</name>
</gene>
<dbReference type="InterPro" id="IPR043426">
    <property type="entry name" value="MltB-like"/>
</dbReference>
<evidence type="ECO:0000313" key="5">
    <source>
        <dbReference type="Proteomes" id="UP000193623"/>
    </source>
</evidence>
<dbReference type="PANTHER" id="PTHR30163:SF8">
    <property type="entry name" value="LYTIC MUREIN TRANSGLYCOSYLASE"/>
    <property type="match status" value="1"/>
</dbReference>
<dbReference type="EMBL" id="FWFT01000002">
    <property type="protein sequence ID" value="SLN29553.1"/>
    <property type="molecule type" value="Genomic_DNA"/>
</dbReference>
<organism evidence="4 5">
    <name type="scientific">Pseudooctadecabacter jejudonensis</name>
    <dbReference type="NCBI Taxonomy" id="1391910"/>
    <lineage>
        <taxon>Bacteria</taxon>
        <taxon>Pseudomonadati</taxon>
        <taxon>Pseudomonadota</taxon>
        <taxon>Alphaproteobacteria</taxon>
        <taxon>Rhodobacterales</taxon>
        <taxon>Paracoccaceae</taxon>
        <taxon>Pseudooctadecabacter</taxon>
    </lineage>
</organism>
<dbReference type="Pfam" id="PF13406">
    <property type="entry name" value="SLT_2"/>
    <property type="match status" value="1"/>
</dbReference>
<dbReference type="InterPro" id="IPR036365">
    <property type="entry name" value="PGBD-like_sf"/>
</dbReference>
<feature type="signal peptide" evidence="1">
    <location>
        <begin position="1"/>
        <end position="17"/>
    </location>
</feature>
<accession>A0A1Y5S010</accession>
<keyword evidence="5" id="KW-1185">Reference proteome</keyword>
<proteinExistence type="predicted"/>
<dbReference type="OrthoDB" id="9808544at2"/>
<dbReference type="InterPro" id="IPR036366">
    <property type="entry name" value="PGBDSf"/>
</dbReference>
<evidence type="ECO:0000259" key="3">
    <source>
        <dbReference type="Pfam" id="PF13406"/>
    </source>
</evidence>
<sequence>MRVLSILAVLAAGPVAAQTCGGSWSDFKDGLLAEAVARGVAQADAARFLAGARQDAEVLRADRAQGVFQRDFIDFSRRLISQNRIDNARAQSSRQDAIFDRIEAELGIPREVMLAFWAFETDFGAVQGNFNTRDALVTLSHDCRRPELFRPQVFAAMELAARGDMDPDRTTGAWAGEIGMVQMLPGDIIENGRDGDGDGRVSLKTSAPDALLSGASVLASLGWAPNQPWLQEVVVPAEMDWSLSGTETQLTTDQWAAMGVTARAGELPDLPASLILPMGRKGPAFLTYPNFDVYFEWNQSFVYVLTAAYFATRIGGGQIYDAGTPDAGLSGDQIRQLQEKLQARGYDVGGADGILGAKTRAAVQAEQQRLGLPADAWPTPALLAQL</sequence>
<evidence type="ECO:0000256" key="1">
    <source>
        <dbReference type="SAM" id="SignalP"/>
    </source>
</evidence>
<dbReference type="Proteomes" id="UP000193623">
    <property type="component" value="Unassembled WGS sequence"/>
</dbReference>
<dbReference type="InterPro" id="IPR023346">
    <property type="entry name" value="Lysozyme-like_dom_sf"/>
</dbReference>
<dbReference type="SUPFAM" id="SSF47090">
    <property type="entry name" value="PGBD-like"/>
    <property type="match status" value="1"/>
</dbReference>
<dbReference type="Gene3D" id="1.10.101.10">
    <property type="entry name" value="PGBD-like superfamily/PGBD"/>
    <property type="match status" value="1"/>
</dbReference>
<dbReference type="Gene3D" id="1.10.530.10">
    <property type="match status" value="1"/>
</dbReference>
<keyword evidence="1" id="KW-0732">Signal</keyword>
<reference evidence="4 5" key="1">
    <citation type="submission" date="2017-03" db="EMBL/GenBank/DDBJ databases">
        <authorList>
            <person name="Afonso C.L."/>
            <person name="Miller P.J."/>
            <person name="Scott M.A."/>
            <person name="Spackman E."/>
            <person name="Goraichik I."/>
            <person name="Dimitrov K.M."/>
            <person name="Suarez D.L."/>
            <person name="Swayne D.E."/>
        </authorList>
    </citation>
    <scope>NUCLEOTIDE SEQUENCE [LARGE SCALE GENOMIC DNA]</scope>
    <source>
        <strain evidence="4 5">CECT 8397</strain>
    </source>
</reference>